<dbReference type="Pfam" id="PF20469">
    <property type="entry name" value="OLD-like_TOPRIM"/>
    <property type="match status" value="1"/>
</dbReference>
<dbReference type="PATRIC" id="fig|1227457.3.peg.1042"/>
<dbReference type="PANTHER" id="PTHR43581">
    <property type="entry name" value="ATP/GTP PHOSPHATASE"/>
    <property type="match status" value="1"/>
</dbReference>
<proteinExistence type="predicted"/>
<dbReference type="PANTHER" id="PTHR43581:SF4">
    <property type="entry name" value="ATP_GTP PHOSPHATASE"/>
    <property type="match status" value="1"/>
</dbReference>
<name>M0NA75_9EURY</name>
<keyword evidence="4" id="KW-1185">Reference proteome</keyword>
<dbReference type="InterPro" id="IPR051396">
    <property type="entry name" value="Bact_Antivir_Def_Nuclease"/>
</dbReference>
<evidence type="ECO:0000259" key="2">
    <source>
        <dbReference type="Pfam" id="PF20469"/>
    </source>
</evidence>
<dbReference type="OrthoDB" id="255259at2157"/>
<dbReference type="InterPro" id="IPR034139">
    <property type="entry name" value="TOPRIM_OLD"/>
</dbReference>
<dbReference type="AlphaFoldDB" id="M0NA75"/>
<dbReference type="Gene3D" id="3.40.50.300">
    <property type="entry name" value="P-loop containing nucleotide triphosphate hydrolases"/>
    <property type="match status" value="2"/>
</dbReference>
<protein>
    <submittedName>
        <fullName evidence="3">Uncharacterized protein</fullName>
    </submittedName>
</protein>
<feature type="domain" description="OLD protein-like TOPRIM" evidence="2">
    <location>
        <begin position="469"/>
        <end position="536"/>
    </location>
</feature>
<sequence>MKLVDLEVARYRSIRDQTEHESISFEGLDCLVGKNNAGKTNILSAIKFLLDEREKNLDEELFWKMDSDKTVAVRGFFEITNDDLNRIKAEEKREAIEDSLLNNKQFDDVLGICKKANKNGEISTDTHLLQFLPVDEHYSKEHFEERHDNLWAKQRNETNFTKTNYRNQMKEEFPEIAERVPDGKMKNKGIWKTKYGEYVASWPDDLDFSLQPDDFHEGTKSIIFNQFLPHVISIPAIKKIESTTKRGGEFGNLVDQISAEVQDELDSELEERLDGFDPNGHNSIQRVQQQISDHLGATFEDKSVKFQFPPLSTEYLFRNADIQIQEETLESLSKENVGEGVKRTLIFSLVRTLADIREGRFQIGDGDEEEEETSSRPLLILYEEAELFLHPSLQKTLLQTFDQLTTTNTQILFSTHSPILIQHKTLDTINIVRNQSGGTEITQFDSVLKEESESEQSRLTDLQSVSSYIFADKVVLVEGLSDRLVLQKMARKLDQEWDFEKRSIPLLDTDGKGHVCRFYRFLNKLGIETFAVFDVDAAKDQCQTIVDDQSTLDSLETLNNRVVDEFDGGEYDDEELSNAVRFLPWDDAFGKLENLKERIGNGGDMTGEDEELIERILAKCENTEPPNSLWASDKVEEDRIEVVEDLLDHNILLLSGDLEDYYPYDGGNKREAALGFKPDDHELSELRASFTEIDHPQDNDLEAFFHMVFEQDQSQSN</sequence>
<gene>
    <name evidence="3" type="ORF">C451_05900</name>
</gene>
<dbReference type="InterPro" id="IPR027417">
    <property type="entry name" value="P-loop_NTPase"/>
</dbReference>
<dbReference type="CDD" id="cd01026">
    <property type="entry name" value="TOPRIM_OLD"/>
    <property type="match status" value="1"/>
</dbReference>
<evidence type="ECO:0000313" key="4">
    <source>
        <dbReference type="Proteomes" id="UP000011680"/>
    </source>
</evidence>
<dbReference type="SUPFAM" id="SSF52540">
    <property type="entry name" value="P-loop containing nucleoside triphosphate hydrolases"/>
    <property type="match status" value="1"/>
</dbReference>
<dbReference type="InterPro" id="IPR041685">
    <property type="entry name" value="AAA_GajA/Old/RecF-like"/>
</dbReference>
<evidence type="ECO:0000259" key="1">
    <source>
        <dbReference type="Pfam" id="PF13175"/>
    </source>
</evidence>
<dbReference type="eggNOG" id="arCOG03235">
    <property type="taxonomic scope" value="Archaea"/>
</dbReference>
<dbReference type="Pfam" id="PF13175">
    <property type="entry name" value="AAA_15"/>
    <property type="match status" value="1"/>
</dbReference>
<accession>M0NA75</accession>
<dbReference type="RefSeq" id="WP_007738639.1">
    <property type="nucleotide sequence ID" value="NZ_AOMF01000123.1"/>
</dbReference>
<dbReference type="Proteomes" id="UP000011680">
    <property type="component" value="Unassembled WGS sequence"/>
</dbReference>
<reference evidence="3 4" key="1">
    <citation type="journal article" date="2014" name="PLoS Genet.">
        <title>Phylogenetically driven sequencing of extremely halophilic archaea reveals strategies for static and dynamic osmo-response.</title>
        <authorList>
            <person name="Becker E.A."/>
            <person name="Seitzer P.M."/>
            <person name="Tritt A."/>
            <person name="Larsen D."/>
            <person name="Krusor M."/>
            <person name="Yao A.I."/>
            <person name="Wu D."/>
            <person name="Madern D."/>
            <person name="Eisen J.A."/>
            <person name="Darling A.E."/>
            <person name="Facciotti M.T."/>
        </authorList>
    </citation>
    <scope>NUCLEOTIDE SEQUENCE [LARGE SCALE GENOMIC DNA]</scope>
    <source>
        <strain evidence="3 4">JCM 13552</strain>
    </source>
</reference>
<feature type="domain" description="Endonuclease GajA/Old nuclease/RecF-like AAA" evidence="1">
    <location>
        <begin position="1"/>
        <end position="421"/>
    </location>
</feature>
<dbReference type="EMBL" id="AOMF01000123">
    <property type="protein sequence ID" value="EMA54877.1"/>
    <property type="molecule type" value="Genomic_DNA"/>
</dbReference>
<evidence type="ECO:0000313" key="3">
    <source>
        <dbReference type="EMBL" id="EMA54877.1"/>
    </source>
</evidence>
<organism evidence="3 4">
    <name type="scientific">Halococcus thailandensis JCM 13552</name>
    <dbReference type="NCBI Taxonomy" id="1227457"/>
    <lineage>
        <taxon>Archaea</taxon>
        <taxon>Methanobacteriati</taxon>
        <taxon>Methanobacteriota</taxon>
        <taxon>Stenosarchaea group</taxon>
        <taxon>Halobacteria</taxon>
        <taxon>Halobacteriales</taxon>
        <taxon>Halococcaceae</taxon>
        <taxon>Halococcus</taxon>
    </lineage>
</organism>
<comment type="caution">
    <text evidence="3">The sequence shown here is derived from an EMBL/GenBank/DDBJ whole genome shotgun (WGS) entry which is preliminary data.</text>
</comment>